<evidence type="ECO:0000313" key="2">
    <source>
        <dbReference type="Proteomes" id="UP000277579"/>
    </source>
</evidence>
<dbReference type="SMART" id="SM00855">
    <property type="entry name" value="PGAM"/>
    <property type="match status" value="1"/>
</dbReference>
<accession>A0A495M521</accession>
<comment type="caution">
    <text evidence="1">The sequence shown here is derived from an EMBL/GenBank/DDBJ whole genome shotgun (WGS) entry which is preliminary data.</text>
</comment>
<dbReference type="PANTHER" id="PTHR47623">
    <property type="entry name" value="OS09G0287300 PROTEIN"/>
    <property type="match status" value="1"/>
</dbReference>
<sequence>MKNLILIRHAKSSWNAPLLDKDRPLATRGMNDAHLVSMEIGGHLPKTFIILSSTAKRASETAIIFAQNLSCPIESIIFKDELYTFDERQLEKIIKSCNNDYDNVILFGHNDAITNFVNKFGNVFIDNVPTSGFVSINFQSNDWQSIDKGKTQKVIFPRDLRKYDSTN</sequence>
<dbReference type="CDD" id="cd07040">
    <property type="entry name" value="HP"/>
    <property type="match status" value="1"/>
</dbReference>
<dbReference type="OrthoDB" id="9810154at2"/>
<dbReference type="Pfam" id="PF00300">
    <property type="entry name" value="His_Phos_1"/>
    <property type="match status" value="1"/>
</dbReference>
<gene>
    <name evidence="1" type="ORF">CLV94_2654</name>
</gene>
<dbReference type="AlphaFoldDB" id="A0A495M521"/>
<name>A0A495M521_9FLAO</name>
<dbReference type="SUPFAM" id="SSF53254">
    <property type="entry name" value="Phosphoglycerate mutase-like"/>
    <property type="match status" value="1"/>
</dbReference>
<organism evidence="1 2">
    <name type="scientific">Flavobacterium endophyticum</name>
    <dbReference type="NCBI Taxonomy" id="1540163"/>
    <lineage>
        <taxon>Bacteria</taxon>
        <taxon>Pseudomonadati</taxon>
        <taxon>Bacteroidota</taxon>
        <taxon>Flavobacteriia</taxon>
        <taxon>Flavobacteriales</taxon>
        <taxon>Flavobacteriaceae</taxon>
        <taxon>Flavobacterium</taxon>
    </lineage>
</organism>
<reference evidence="1 2" key="1">
    <citation type="submission" date="2018-10" db="EMBL/GenBank/DDBJ databases">
        <title>Genomic Encyclopedia of Archaeal and Bacterial Type Strains, Phase II (KMG-II): from individual species to whole genera.</title>
        <authorList>
            <person name="Goeker M."/>
        </authorList>
    </citation>
    <scope>NUCLEOTIDE SEQUENCE [LARGE SCALE GENOMIC DNA]</scope>
    <source>
        <strain evidence="1 2">DSM 29537</strain>
    </source>
</reference>
<dbReference type="InterPro" id="IPR013078">
    <property type="entry name" value="His_Pase_superF_clade-1"/>
</dbReference>
<dbReference type="RefSeq" id="WP_121376955.1">
    <property type="nucleotide sequence ID" value="NZ_RBLC01000004.1"/>
</dbReference>
<dbReference type="EMBL" id="RBLC01000004">
    <property type="protein sequence ID" value="RKS20280.1"/>
    <property type="molecule type" value="Genomic_DNA"/>
</dbReference>
<proteinExistence type="predicted"/>
<dbReference type="PANTHER" id="PTHR47623:SF1">
    <property type="entry name" value="OS09G0287300 PROTEIN"/>
    <property type="match status" value="1"/>
</dbReference>
<dbReference type="Gene3D" id="3.40.50.1240">
    <property type="entry name" value="Phosphoglycerate mutase-like"/>
    <property type="match status" value="1"/>
</dbReference>
<keyword evidence="2" id="KW-1185">Reference proteome</keyword>
<protein>
    <submittedName>
        <fullName evidence="1">Phosphohistidine phosphatase</fullName>
    </submittedName>
</protein>
<dbReference type="InterPro" id="IPR029033">
    <property type="entry name" value="His_PPase_superfam"/>
</dbReference>
<dbReference type="Proteomes" id="UP000277579">
    <property type="component" value="Unassembled WGS sequence"/>
</dbReference>
<evidence type="ECO:0000313" key="1">
    <source>
        <dbReference type="EMBL" id="RKS20280.1"/>
    </source>
</evidence>